<dbReference type="InterPro" id="IPR015421">
    <property type="entry name" value="PyrdxlP-dep_Trfase_major"/>
</dbReference>
<protein>
    <submittedName>
        <fullName evidence="2">DegT/DnrJ/EryC1/StrS aminotransferase family protein</fullName>
    </submittedName>
</protein>
<organism evidence="2 3">
    <name type="scientific">Sphaerotilus hippei</name>
    <dbReference type="NCBI Taxonomy" id="744406"/>
    <lineage>
        <taxon>Bacteria</taxon>
        <taxon>Pseudomonadati</taxon>
        <taxon>Pseudomonadota</taxon>
        <taxon>Betaproteobacteria</taxon>
        <taxon>Burkholderiales</taxon>
        <taxon>Sphaerotilaceae</taxon>
        <taxon>Sphaerotilus</taxon>
    </lineage>
</organism>
<dbReference type="GO" id="GO:0000271">
    <property type="term" value="P:polysaccharide biosynthetic process"/>
    <property type="evidence" value="ECO:0007669"/>
    <property type="project" value="TreeGrafter"/>
</dbReference>
<gene>
    <name evidence="2" type="ORF">C7444_105162</name>
</gene>
<reference evidence="2 3" key="1">
    <citation type="submission" date="2018-05" db="EMBL/GenBank/DDBJ databases">
        <title>Genomic Encyclopedia of Type Strains, Phase IV (KMG-IV): sequencing the most valuable type-strain genomes for metagenomic binning, comparative biology and taxonomic classification.</title>
        <authorList>
            <person name="Goeker M."/>
        </authorList>
    </citation>
    <scope>NUCLEOTIDE SEQUENCE [LARGE SCALE GENOMIC DNA]</scope>
    <source>
        <strain evidence="2 3">DSM 566</strain>
    </source>
</reference>
<name>A0A318H1K8_9BURK</name>
<dbReference type="GO" id="GO:0019180">
    <property type="term" value="F:dTDP-4-amino-4,6-dideoxygalactose transaminase activity"/>
    <property type="evidence" value="ECO:0007669"/>
    <property type="project" value="TreeGrafter"/>
</dbReference>
<dbReference type="EMBL" id="QJJS01000005">
    <property type="protein sequence ID" value="PXW97063.1"/>
    <property type="molecule type" value="Genomic_DNA"/>
</dbReference>
<comment type="similarity">
    <text evidence="1">Belongs to the DegT/DnrJ/EryC1 family.</text>
</comment>
<dbReference type="GO" id="GO:0030170">
    <property type="term" value="F:pyridoxal phosphate binding"/>
    <property type="evidence" value="ECO:0007669"/>
    <property type="project" value="TreeGrafter"/>
</dbReference>
<dbReference type="Pfam" id="PF01041">
    <property type="entry name" value="DegT_DnrJ_EryC1"/>
    <property type="match status" value="1"/>
</dbReference>
<evidence type="ECO:0000313" key="3">
    <source>
        <dbReference type="Proteomes" id="UP000247811"/>
    </source>
</evidence>
<dbReference type="AlphaFoldDB" id="A0A318H1K8"/>
<sequence>MSAFSFHETKNVISGEGGLLAINQPQYANRAEIIREKGTNRSSFFRGEVDKYGWVDIGSSFLPSDIVSAYLFAQLETLDEIQARRKAIWQRYWDRLAPVLPEFDVHLPFLPEFATNNAHMFYLVCRDLAQRTKLIAALKAQGIHAVFHYLSLHDSPYFQRKHDGRPLPNSDRFSNCLVRLPMFYELGDSDVDYVCNSILSHLSAS</sequence>
<dbReference type="SUPFAM" id="SSF53383">
    <property type="entry name" value="PLP-dependent transferases"/>
    <property type="match status" value="1"/>
</dbReference>
<comment type="caution">
    <text evidence="2">The sequence shown here is derived from an EMBL/GenBank/DDBJ whole genome shotgun (WGS) entry which is preliminary data.</text>
</comment>
<dbReference type="PANTHER" id="PTHR30244:SF34">
    <property type="entry name" value="DTDP-4-AMINO-4,6-DIDEOXYGALACTOSE TRANSAMINASE"/>
    <property type="match status" value="1"/>
</dbReference>
<dbReference type="Gene3D" id="3.40.640.10">
    <property type="entry name" value="Type I PLP-dependent aspartate aminotransferase-like (Major domain)"/>
    <property type="match status" value="1"/>
</dbReference>
<keyword evidence="3" id="KW-1185">Reference proteome</keyword>
<proteinExistence type="inferred from homology"/>
<accession>A0A318H1K8</accession>
<evidence type="ECO:0000256" key="1">
    <source>
        <dbReference type="ARBA" id="ARBA00037999"/>
    </source>
</evidence>
<dbReference type="InterPro" id="IPR015424">
    <property type="entry name" value="PyrdxlP-dep_Trfase"/>
</dbReference>
<dbReference type="PANTHER" id="PTHR30244">
    <property type="entry name" value="TRANSAMINASE"/>
    <property type="match status" value="1"/>
</dbReference>
<keyword evidence="2" id="KW-0032">Aminotransferase</keyword>
<evidence type="ECO:0000313" key="2">
    <source>
        <dbReference type="EMBL" id="PXW97063.1"/>
    </source>
</evidence>
<keyword evidence="2" id="KW-0808">Transferase</keyword>
<dbReference type="InterPro" id="IPR000653">
    <property type="entry name" value="DegT/StrS_aminotransferase"/>
</dbReference>
<dbReference type="Proteomes" id="UP000247811">
    <property type="component" value="Unassembled WGS sequence"/>
</dbReference>